<keyword evidence="7 9" id="KW-0472">Membrane</keyword>
<dbReference type="Pfam" id="PF04290">
    <property type="entry name" value="DctQ"/>
    <property type="match status" value="1"/>
</dbReference>
<evidence type="ECO:0000313" key="12">
    <source>
        <dbReference type="Proteomes" id="UP000466730"/>
    </source>
</evidence>
<dbReference type="InterPro" id="IPR055348">
    <property type="entry name" value="DctQ"/>
</dbReference>
<evidence type="ECO:0000256" key="7">
    <source>
        <dbReference type="ARBA" id="ARBA00023136"/>
    </source>
</evidence>
<comment type="caution">
    <text evidence="11">The sequence shown here is derived from an EMBL/GenBank/DDBJ whole genome shotgun (WGS) entry which is preliminary data.</text>
</comment>
<feature type="transmembrane region" description="Helical" evidence="9">
    <location>
        <begin position="56"/>
        <end position="78"/>
    </location>
</feature>
<comment type="similarity">
    <text evidence="8 9">Belongs to the TRAP transporter small permease family.</text>
</comment>
<proteinExistence type="inferred from homology"/>
<evidence type="ECO:0000256" key="5">
    <source>
        <dbReference type="ARBA" id="ARBA00022692"/>
    </source>
</evidence>
<reference evidence="11 12" key="1">
    <citation type="submission" date="2019-11" db="EMBL/GenBank/DDBJ databases">
        <title>Draft Whole-Genome sequence of the marine photosynthetic bacterium Rhodovulum strictum DSM 11289.</title>
        <authorList>
            <person name="Kyndt J.A."/>
            <person name="Meyer T.E."/>
        </authorList>
    </citation>
    <scope>NUCLEOTIDE SEQUENCE [LARGE SCALE GENOMIC DNA]</scope>
    <source>
        <strain evidence="11 12">DSM 11289</strain>
    </source>
</reference>
<comment type="subunit">
    <text evidence="9">The complex comprises the extracytoplasmic solute receptor protein and the two transmembrane proteins.</text>
</comment>
<feature type="domain" description="Tripartite ATP-independent periplasmic transporters DctQ component" evidence="10">
    <location>
        <begin position="26"/>
        <end position="151"/>
    </location>
</feature>
<dbReference type="AlphaFoldDB" id="A0A844B2S0"/>
<keyword evidence="5 9" id="KW-0812">Transmembrane</keyword>
<dbReference type="GO" id="GO:0015740">
    <property type="term" value="P:C4-dicarboxylate transport"/>
    <property type="evidence" value="ECO:0007669"/>
    <property type="project" value="TreeGrafter"/>
</dbReference>
<evidence type="ECO:0000256" key="2">
    <source>
        <dbReference type="ARBA" id="ARBA00022448"/>
    </source>
</evidence>
<keyword evidence="4 9" id="KW-0997">Cell inner membrane</keyword>
<dbReference type="PANTHER" id="PTHR35011:SF2">
    <property type="entry name" value="2,3-DIKETO-L-GULONATE TRAP TRANSPORTER SMALL PERMEASE PROTEIN YIAM"/>
    <property type="match status" value="1"/>
</dbReference>
<evidence type="ECO:0000256" key="8">
    <source>
        <dbReference type="ARBA" id="ARBA00038436"/>
    </source>
</evidence>
<keyword evidence="2 9" id="KW-0813">Transport</keyword>
<dbReference type="GO" id="GO:0022857">
    <property type="term" value="F:transmembrane transporter activity"/>
    <property type="evidence" value="ECO:0007669"/>
    <property type="project" value="UniProtKB-UniRule"/>
</dbReference>
<protein>
    <recommendedName>
        <fullName evidence="9">TRAP transporter small permease protein</fullName>
    </recommendedName>
</protein>
<dbReference type="OrthoDB" id="2877624at2"/>
<evidence type="ECO:0000313" key="11">
    <source>
        <dbReference type="EMBL" id="MRH20060.1"/>
    </source>
</evidence>
<organism evidence="11 12">
    <name type="scientific">Rhodovulum strictum</name>
    <dbReference type="NCBI Taxonomy" id="58314"/>
    <lineage>
        <taxon>Bacteria</taxon>
        <taxon>Pseudomonadati</taxon>
        <taxon>Pseudomonadota</taxon>
        <taxon>Alphaproteobacteria</taxon>
        <taxon>Rhodobacterales</taxon>
        <taxon>Paracoccaceae</taxon>
        <taxon>Rhodovulum</taxon>
    </lineage>
</organism>
<sequence>METLIALARGASRLPVALACLALFALMAMTFADVILRSAFNAPIQAATELTRVLMAVMVFSCLPVISARGGHIAVDLFDGIFDRLHLNRLREASINIVCGVMLVWPTERLWMLTGRARGYGDVTEYLSIPVHLVTGFITVSVALTAAVMVAIGLVHLFAPHLLDEDLAR</sequence>
<dbReference type="RefSeq" id="WP_153747377.1">
    <property type="nucleotide sequence ID" value="NZ_BAAADI010000006.1"/>
</dbReference>
<comment type="caution">
    <text evidence="9">Lacks conserved residue(s) required for the propagation of feature annotation.</text>
</comment>
<dbReference type="InterPro" id="IPR007387">
    <property type="entry name" value="TRAP_DctQ"/>
</dbReference>
<dbReference type="EMBL" id="WJPO01000003">
    <property type="protein sequence ID" value="MRH20060.1"/>
    <property type="molecule type" value="Genomic_DNA"/>
</dbReference>
<evidence type="ECO:0000256" key="1">
    <source>
        <dbReference type="ARBA" id="ARBA00004429"/>
    </source>
</evidence>
<comment type="subcellular location">
    <subcellularLocation>
        <location evidence="1 9">Cell inner membrane</location>
        <topology evidence="1 9">Multi-pass membrane protein</topology>
    </subcellularLocation>
</comment>
<evidence type="ECO:0000256" key="3">
    <source>
        <dbReference type="ARBA" id="ARBA00022475"/>
    </source>
</evidence>
<accession>A0A844B2S0</accession>
<comment type="function">
    <text evidence="9">Part of the tripartite ATP-independent periplasmic (TRAP) transport system.</text>
</comment>
<keyword evidence="6 9" id="KW-1133">Transmembrane helix</keyword>
<keyword evidence="3" id="KW-1003">Cell membrane</keyword>
<feature type="transmembrane region" description="Helical" evidence="9">
    <location>
        <begin position="127"/>
        <end position="159"/>
    </location>
</feature>
<evidence type="ECO:0000256" key="9">
    <source>
        <dbReference type="RuleBase" id="RU369079"/>
    </source>
</evidence>
<evidence type="ECO:0000256" key="6">
    <source>
        <dbReference type="ARBA" id="ARBA00022989"/>
    </source>
</evidence>
<dbReference type="PANTHER" id="PTHR35011">
    <property type="entry name" value="2,3-DIKETO-L-GULONATE TRAP TRANSPORTER SMALL PERMEASE PROTEIN YIAM"/>
    <property type="match status" value="1"/>
</dbReference>
<evidence type="ECO:0000256" key="4">
    <source>
        <dbReference type="ARBA" id="ARBA00022519"/>
    </source>
</evidence>
<gene>
    <name evidence="11" type="ORF">GH815_03550</name>
</gene>
<dbReference type="GO" id="GO:0005886">
    <property type="term" value="C:plasma membrane"/>
    <property type="evidence" value="ECO:0007669"/>
    <property type="project" value="UniProtKB-SubCell"/>
</dbReference>
<dbReference type="Proteomes" id="UP000466730">
    <property type="component" value="Unassembled WGS sequence"/>
</dbReference>
<keyword evidence="12" id="KW-1185">Reference proteome</keyword>
<name>A0A844B2S0_9RHOB</name>
<evidence type="ECO:0000259" key="10">
    <source>
        <dbReference type="Pfam" id="PF04290"/>
    </source>
</evidence>
<feature type="transmembrane region" description="Helical" evidence="9">
    <location>
        <begin position="90"/>
        <end position="107"/>
    </location>
</feature>